<dbReference type="AlphaFoldDB" id="A0A9P8VSN1"/>
<accession>A0A9P8VSN1</accession>
<keyword evidence="1" id="KW-1133">Transmembrane helix</keyword>
<protein>
    <submittedName>
        <fullName evidence="2">Uncharacterized protein</fullName>
    </submittedName>
</protein>
<gene>
    <name evidence="2" type="ORF">B0T10DRAFT_450741</name>
</gene>
<feature type="transmembrane region" description="Helical" evidence="1">
    <location>
        <begin position="16"/>
        <end position="36"/>
    </location>
</feature>
<evidence type="ECO:0000313" key="2">
    <source>
        <dbReference type="EMBL" id="KAH6870915.1"/>
    </source>
</evidence>
<evidence type="ECO:0000256" key="1">
    <source>
        <dbReference type="SAM" id="Phobius"/>
    </source>
</evidence>
<keyword evidence="3" id="KW-1185">Reference proteome</keyword>
<dbReference type="EMBL" id="JAGPYM010000063">
    <property type="protein sequence ID" value="KAH6870915.1"/>
    <property type="molecule type" value="Genomic_DNA"/>
</dbReference>
<name>A0A9P8VSN1_9HYPO</name>
<evidence type="ECO:0000313" key="3">
    <source>
        <dbReference type="Proteomes" id="UP000777438"/>
    </source>
</evidence>
<proteinExistence type="predicted"/>
<keyword evidence="1" id="KW-0472">Membrane</keyword>
<dbReference type="Proteomes" id="UP000777438">
    <property type="component" value="Unassembled WGS sequence"/>
</dbReference>
<organism evidence="2 3">
    <name type="scientific">Thelonectria olida</name>
    <dbReference type="NCBI Taxonomy" id="1576542"/>
    <lineage>
        <taxon>Eukaryota</taxon>
        <taxon>Fungi</taxon>
        <taxon>Dikarya</taxon>
        <taxon>Ascomycota</taxon>
        <taxon>Pezizomycotina</taxon>
        <taxon>Sordariomycetes</taxon>
        <taxon>Hypocreomycetidae</taxon>
        <taxon>Hypocreales</taxon>
        <taxon>Nectriaceae</taxon>
        <taxon>Thelonectria</taxon>
    </lineage>
</organism>
<keyword evidence="1" id="KW-0812">Transmembrane</keyword>
<comment type="caution">
    <text evidence="2">The sequence shown here is derived from an EMBL/GenBank/DDBJ whole genome shotgun (WGS) entry which is preliminary data.</text>
</comment>
<reference evidence="2 3" key="1">
    <citation type="journal article" date="2021" name="Nat. Commun.">
        <title>Genetic determinants of endophytism in the Arabidopsis root mycobiome.</title>
        <authorList>
            <person name="Mesny F."/>
            <person name="Miyauchi S."/>
            <person name="Thiergart T."/>
            <person name="Pickel B."/>
            <person name="Atanasova L."/>
            <person name="Karlsson M."/>
            <person name="Huettel B."/>
            <person name="Barry K.W."/>
            <person name="Haridas S."/>
            <person name="Chen C."/>
            <person name="Bauer D."/>
            <person name="Andreopoulos W."/>
            <person name="Pangilinan J."/>
            <person name="LaButti K."/>
            <person name="Riley R."/>
            <person name="Lipzen A."/>
            <person name="Clum A."/>
            <person name="Drula E."/>
            <person name="Henrissat B."/>
            <person name="Kohler A."/>
            <person name="Grigoriev I.V."/>
            <person name="Martin F.M."/>
            <person name="Hacquard S."/>
        </authorList>
    </citation>
    <scope>NUCLEOTIDE SEQUENCE [LARGE SCALE GENOMIC DNA]</scope>
    <source>
        <strain evidence="2 3">MPI-CAGE-CH-0241</strain>
    </source>
</reference>
<sequence length="71" mass="7712">MPSSDDDSATPPPVPWILVASLFAVALIILLIPCWLCPLRSLDETAPVQTFEQLKAEIQGGEISSSSFLVW</sequence>